<dbReference type="FunFam" id="3.60.40.10:FF:000055">
    <property type="entry name" value="Adenylate cyclase AcyA"/>
    <property type="match status" value="1"/>
</dbReference>
<dbReference type="SMART" id="SM00369">
    <property type="entry name" value="LRR_TYP"/>
    <property type="match status" value="9"/>
</dbReference>
<feature type="domain" description="Guanylate cyclase" evidence="18">
    <location>
        <begin position="1750"/>
        <end position="1887"/>
    </location>
</feature>
<evidence type="ECO:0000256" key="17">
    <source>
        <dbReference type="SAM" id="MobiDB-lite"/>
    </source>
</evidence>
<feature type="compositionally biased region" description="Low complexity" evidence="17">
    <location>
        <begin position="399"/>
        <end position="422"/>
    </location>
</feature>
<dbReference type="Proteomes" id="UP000184383">
    <property type="component" value="Unassembled WGS sequence"/>
</dbReference>
<dbReference type="SMART" id="SM00314">
    <property type="entry name" value="RA"/>
    <property type="match status" value="1"/>
</dbReference>
<dbReference type="FunFam" id="3.80.10.10:FF:000580">
    <property type="entry name" value="Adenylate cyclase AcyA"/>
    <property type="match status" value="1"/>
</dbReference>
<feature type="compositionally biased region" description="Low complexity" evidence="17">
    <location>
        <begin position="328"/>
        <end position="343"/>
    </location>
</feature>
<feature type="region of interest" description="Disordered" evidence="17">
    <location>
        <begin position="554"/>
        <end position="589"/>
    </location>
</feature>
<dbReference type="InterPro" id="IPR001054">
    <property type="entry name" value="A/G_cyclase"/>
</dbReference>
<evidence type="ECO:0000256" key="11">
    <source>
        <dbReference type="ARBA" id="ARBA00022840"/>
    </source>
</evidence>
<name>A0A1L9R658_ASPWE</name>
<feature type="region of interest" description="Disordered" evidence="17">
    <location>
        <begin position="316"/>
        <end position="540"/>
    </location>
</feature>
<dbReference type="SMART" id="SM00365">
    <property type="entry name" value="LRR_SD22"/>
    <property type="match status" value="4"/>
</dbReference>
<dbReference type="Pfam" id="PF23010">
    <property type="entry name" value="RA_3"/>
    <property type="match status" value="1"/>
</dbReference>
<comment type="similarity">
    <text evidence="4">Belongs to the adenylyl cyclase class-3 family.</text>
</comment>
<evidence type="ECO:0000256" key="3">
    <source>
        <dbReference type="ARBA" id="ARBA00003896"/>
    </source>
</evidence>
<dbReference type="InterPro" id="IPR036457">
    <property type="entry name" value="PPM-type-like_dom_sf"/>
</dbReference>
<dbReference type="InterPro" id="IPR000159">
    <property type="entry name" value="RA_dom"/>
</dbReference>
<dbReference type="SMART" id="SM00789">
    <property type="entry name" value="Ad_cyc_g-alpha"/>
    <property type="match status" value="1"/>
</dbReference>
<dbReference type="InterPro" id="IPR013716">
    <property type="entry name" value="Adenylate_cyclase_G-a-bd"/>
</dbReference>
<dbReference type="SMART" id="SM00332">
    <property type="entry name" value="PP2Cc"/>
    <property type="match status" value="1"/>
</dbReference>
<evidence type="ECO:0000256" key="14">
    <source>
        <dbReference type="ARBA" id="ARBA00023239"/>
    </source>
</evidence>
<evidence type="ECO:0000256" key="6">
    <source>
        <dbReference type="ARBA" id="ARBA00021420"/>
    </source>
</evidence>
<dbReference type="PROSITE" id="PS51746">
    <property type="entry name" value="PPM_2"/>
    <property type="match status" value="1"/>
</dbReference>
<dbReference type="GeneID" id="63744866"/>
<feature type="region of interest" description="Disordered" evidence="17">
    <location>
        <begin position="1112"/>
        <end position="1203"/>
    </location>
</feature>
<reference evidence="22" key="1">
    <citation type="journal article" date="2017" name="Genome Biol.">
        <title>Comparative genomics reveals high biological diversity and specific adaptations in the industrially and medically important fungal genus Aspergillus.</title>
        <authorList>
            <person name="de Vries R.P."/>
            <person name="Riley R."/>
            <person name="Wiebenga A."/>
            <person name="Aguilar-Osorio G."/>
            <person name="Amillis S."/>
            <person name="Uchima C.A."/>
            <person name="Anderluh G."/>
            <person name="Asadollahi M."/>
            <person name="Askin M."/>
            <person name="Barry K."/>
            <person name="Battaglia E."/>
            <person name="Bayram O."/>
            <person name="Benocci T."/>
            <person name="Braus-Stromeyer S.A."/>
            <person name="Caldana C."/>
            <person name="Canovas D."/>
            <person name="Cerqueira G.C."/>
            <person name="Chen F."/>
            <person name="Chen W."/>
            <person name="Choi C."/>
            <person name="Clum A."/>
            <person name="Dos Santos R.A."/>
            <person name="Damasio A.R."/>
            <person name="Diallinas G."/>
            <person name="Emri T."/>
            <person name="Fekete E."/>
            <person name="Flipphi M."/>
            <person name="Freyberg S."/>
            <person name="Gallo A."/>
            <person name="Gournas C."/>
            <person name="Habgood R."/>
            <person name="Hainaut M."/>
            <person name="Harispe M.L."/>
            <person name="Henrissat B."/>
            <person name="Hilden K.S."/>
            <person name="Hope R."/>
            <person name="Hossain A."/>
            <person name="Karabika E."/>
            <person name="Karaffa L."/>
            <person name="Karanyi Z."/>
            <person name="Krasevec N."/>
            <person name="Kuo A."/>
            <person name="Kusch H."/>
            <person name="LaButti K."/>
            <person name="Lagendijk E.L."/>
            <person name="Lapidus A."/>
            <person name="Levasseur A."/>
            <person name="Lindquist E."/>
            <person name="Lipzen A."/>
            <person name="Logrieco A.F."/>
            <person name="MacCabe A."/>
            <person name="Maekelae M.R."/>
            <person name="Malavazi I."/>
            <person name="Melin P."/>
            <person name="Meyer V."/>
            <person name="Mielnichuk N."/>
            <person name="Miskei M."/>
            <person name="Molnar A.P."/>
            <person name="Mule G."/>
            <person name="Ngan C.Y."/>
            <person name="Orejas M."/>
            <person name="Orosz E."/>
            <person name="Ouedraogo J.P."/>
            <person name="Overkamp K.M."/>
            <person name="Park H.-S."/>
            <person name="Perrone G."/>
            <person name="Piumi F."/>
            <person name="Punt P.J."/>
            <person name="Ram A.F."/>
            <person name="Ramon A."/>
            <person name="Rauscher S."/>
            <person name="Record E."/>
            <person name="Riano-Pachon D.M."/>
            <person name="Robert V."/>
            <person name="Roehrig J."/>
            <person name="Ruller R."/>
            <person name="Salamov A."/>
            <person name="Salih N.S."/>
            <person name="Samson R.A."/>
            <person name="Sandor E."/>
            <person name="Sanguinetti M."/>
            <person name="Schuetze T."/>
            <person name="Sepcic K."/>
            <person name="Shelest E."/>
            <person name="Sherlock G."/>
            <person name="Sophianopoulou V."/>
            <person name="Squina F.M."/>
            <person name="Sun H."/>
            <person name="Susca A."/>
            <person name="Todd R.B."/>
            <person name="Tsang A."/>
            <person name="Unkles S.E."/>
            <person name="van de Wiele N."/>
            <person name="van Rossen-Uffink D."/>
            <person name="Oliveira J.V."/>
            <person name="Vesth T.C."/>
            <person name="Visser J."/>
            <person name="Yu J.-H."/>
            <person name="Zhou M."/>
            <person name="Andersen M.R."/>
            <person name="Archer D.B."/>
            <person name="Baker S.E."/>
            <person name="Benoit I."/>
            <person name="Brakhage A.A."/>
            <person name="Braus G.H."/>
            <person name="Fischer R."/>
            <person name="Frisvad J.C."/>
            <person name="Goldman G.H."/>
            <person name="Houbraken J."/>
            <person name="Oakley B."/>
            <person name="Pocsi I."/>
            <person name="Scazzocchio C."/>
            <person name="Seiboth B."/>
            <person name="vanKuyk P.A."/>
            <person name="Wortman J."/>
            <person name="Dyer P.S."/>
            <person name="Grigoriev I.V."/>
        </authorList>
    </citation>
    <scope>NUCLEOTIDE SEQUENCE [LARGE SCALE GENOMIC DNA]</scope>
    <source>
        <strain evidence="22">DTO 134E9</strain>
    </source>
</reference>
<feature type="compositionally biased region" description="Basic and acidic residues" evidence="17">
    <location>
        <begin position="528"/>
        <end position="538"/>
    </location>
</feature>
<feature type="domain" description="Ras-associating" evidence="19">
    <location>
        <begin position="626"/>
        <end position="717"/>
    </location>
</feature>
<keyword evidence="22" id="KW-1185">Reference proteome</keyword>
<keyword evidence="13" id="KW-0115">cAMP biosynthesis</keyword>
<dbReference type="FunFam" id="3.80.10.10:FF:000220">
    <property type="entry name" value="Adenylate cyclase AcyA"/>
    <property type="match status" value="1"/>
</dbReference>
<dbReference type="SUPFAM" id="SSF52058">
    <property type="entry name" value="L domain-like"/>
    <property type="match status" value="2"/>
</dbReference>
<dbReference type="InterPro" id="IPR055071">
    <property type="entry name" value="RA_PHLPP-like"/>
</dbReference>
<dbReference type="InterPro" id="IPR032675">
    <property type="entry name" value="LRR_dom_sf"/>
</dbReference>
<dbReference type="InterPro" id="IPR001611">
    <property type="entry name" value="Leu-rich_rpt"/>
</dbReference>
<dbReference type="Pfam" id="PF08509">
    <property type="entry name" value="Ad_cyc_g-alpha"/>
    <property type="match status" value="1"/>
</dbReference>
<feature type="compositionally biased region" description="Polar residues" evidence="17">
    <location>
        <begin position="85"/>
        <end position="105"/>
    </location>
</feature>
<feature type="compositionally biased region" description="Basic and acidic residues" evidence="17">
    <location>
        <begin position="503"/>
        <end position="514"/>
    </location>
</feature>
<feature type="compositionally biased region" description="Polar residues" evidence="17">
    <location>
        <begin position="423"/>
        <end position="442"/>
    </location>
</feature>
<feature type="compositionally biased region" description="Polar residues" evidence="17">
    <location>
        <begin position="1148"/>
        <end position="1164"/>
    </location>
</feature>
<evidence type="ECO:0000256" key="7">
    <source>
        <dbReference type="ARBA" id="ARBA00022614"/>
    </source>
</evidence>
<feature type="compositionally biased region" description="Polar residues" evidence="17">
    <location>
        <begin position="177"/>
        <end position="188"/>
    </location>
</feature>
<dbReference type="InterPro" id="IPR052595">
    <property type="entry name" value="LRRC69/RLP"/>
</dbReference>
<dbReference type="PROSITE" id="PS51450">
    <property type="entry name" value="LRR"/>
    <property type="match status" value="3"/>
</dbReference>
<feature type="region of interest" description="Disordered" evidence="17">
    <location>
        <begin position="1"/>
        <end position="303"/>
    </location>
</feature>
<feature type="compositionally biased region" description="Polar residues" evidence="17">
    <location>
        <begin position="208"/>
        <end position="221"/>
    </location>
</feature>
<keyword evidence="7" id="KW-0433">Leucine-rich repeat</keyword>
<evidence type="ECO:0000256" key="5">
    <source>
        <dbReference type="ARBA" id="ARBA00012201"/>
    </source>
</evidence>
<keyword evidence="10" id="KW-0547">Nucleotide-binding</keyword>
<dbReference type="EMBL" id="KV878217">
    <property type="protein sequence ID" value="OJJ30363.1"/>
    <property type="molecule type" value="Genomic_DNA"/>
</dbReference>
<dbReference type="FunFam" id="3.80.10.10:FF:000305">
    <property type="entry name" value="Adenylate cyclase AcyA"/>
    <property type="match status" value="1"/>
</dbReference>
<evidence type="ECO:0000256" key="2">
    <source>
        <dbReference type="ARBA" id="ARBA00001946"/>
    </source>
</evidence>
<dbReference type="STRING" id="1073089.A0A1L9R658"/>
<dbReference type="SMART" id="SM00364">
    <property type="entry name" value="LRR_BAC"/>
    <property type="match status" value="9"/>
</dbReference>
<accession>A0A1L9R658</accession>
<keyword evidence="12" id="KW-0460">Magnesium</keyword>
<dbReference type="Pfam" id="PF13855">
    <property type="entry name" value="LRR_8"/>
    <property type="match status" value="2"/>
</dbReference>
<dbReference type="GO" id="GO:0004016">
    <property type="term" value="F:adenylate cyclase activity"/>
    <property type="evidence" value="ECO:0007669"/>
    <property type="project" value="UniProtKB-EC"/>
</dbReference>
<dbReference type="InterPro" id="IPR029787">
    <property type="entry name" value="Nucleotide_cyclase"/>
</dbReference>
<dbReference type="SUPFAM" id="SSF81606">
    <property type="entry name" value="PP2C-like"/>
    <property type="match status" value="1"/>
</dbReference>
<dbReference type="InterPro" id="IPR001932">
    <property type="entry name" value="PPM-type_phosphatase-like_dom"/>
</dbReference>
<dbReference type="SUPFAM" id="SSF52047">
    <property type="entry name" value="RNI-like"/>
    <property type="match status" value="1"/>
</dbReference>
<evidence type="ECO:0000256" key="16">
    <source>
        <dbReference type="ARBA" id="ARBA00032637"/>
    </source>
</evidence>
<dbReference type="VEuPathDB" id="FungiDB:ASPWEDRAFT_120802"/>
<evidence type="ECO:0000313" key="22">
    <source>
        <dbReference type="Proteomes" id="UP000184383"/>
    </source>
</evidence>
<evidence type="ECO:0000256" key="1">
    <source>
        <dbReference type="ARBA" id="ARBA00001593"/>
    </source>
</evidence>
<dbReference type="Gene3D" id="3.30.70.1230">
    <property type="entry name" value="Nucleotide cyclase"/>
    <property type="match status" value="1"/>
</dbReference>
<evidence type="ECO:0000256" key="4">
    <source>
        <dbReference type="ARBA" id="ARBA00005381"/>
    </source>
</evidence>
<dbReference type="SMART" id="SM00044">
    <property type="entry name" value="CYCc"/>
    <property type="match status" value="1"/>
</dbReference>
<organism evidence="21 22">
    <name type="scientific">Aspergillus wentii DTO 134E9</name>
    <dbReference type="NCBI Taxonomy" id="1073089"/>
    <lineage>
        <taxon>Eukaryota</taxon>
        <taxon>Fungi</taxon>
        <taxon>Dikarya</taxon>
        <taxon>Ascomycota</taxon>
        <taxon>Pezizomycotina</taxon>
        <taxon>Eurotiomycetes</taxon>
        <taxon>Eurotiomycetidae</taxon>
        <taxon>Eurotiales</taxon>
        <taxon>Aspergillaceae</taxon>
        <taxon>Aspergillus</taxon>
        <taxon>Aspergillus subgen. Cremei</taxon>
    </lineage>
</organism>
<proteinExistence type="inferred from homology"/>
<dbReference type="CDD" id="cd17214">
    <property type="entry name" value="RA_CYR1_like"/>
    <property type="match status" value="1"/>
</dbReference>
<evidence type="ECO:0000259" key="20">
    <source>
        <dbReference type="PROSITE" id="PS51746"/>
    </source>
</evidence>
<dbReference type="GO" id="GO:0000287">
    <property type="term" value="F:magnesium ion binding"/>
    <property type="evidence" value="ECO:0007669"/>
    <property type="project" value="InterPro"/>
</dbReference>
<evidence type="ECO:0000259" key="18">
    <source>
        <dbReference type="PROSITE" id="PS50125"/>
    </source>
</evidence>
<dbReference type="RefSeq" id="XP_040684040.1">
    <property type="nucleotide sequence ID" value="XM_040829018.1"/>
</dbReference>
<dbReference type="CDD" id="cd00143">
    <property type="entry name" value="PP2Cc"/>
    <property type="match status" value="1"/>
</dbReference>
<dbReference type="SUPFAM" id="SSF55073">
    <property type="entry name" value="Nucleotide cyclase"/>
    <property type="match status" value="1"/>
</dbReference>
<keyword evidence="14" id="KW-0456">Lyase</keyword>
<dbReference type="CDD" id="cd07302">
    <property type="entry name" value="CHD"/>
    <property type="match status" value="1"/>
</dbReference>
<feature type="domain" description="PPM-type phosphatase" evidence="20">
    <location>
        <begin position="1412"/>
        <end position="1689"/>
    </location>
</feature>
<dbReference type="Gene3D" id="3.80.10.10">
    <property type="entry name" value="Ribonuclease Inhibitor"/>
    <property type="match status" value="3"/>
</dbReference>
<feature type="compositionally biased region" description="Basic and acidic residues" evidence="17">
    <location>
        <begin position="566"/>
        <end position="583"/>
    </location>
</feature>
<sequence length="2172" mass="239983">MALRGREQPPREPEGRHGSESSGNNSWLSEDTVMDNESSRPSQNQTTSNGRGPSPLPSSSNMERSDSQSRKPSPSLGLPPEFYTSMFSWNSPDVSPTDQRKNTGFGNHRKALAVLGTDDPGPPPTSNSSSRTHLNINNSDHSQQESIAPWSSSPKMAPSDNSGTFLNDFSEHEASPASATFRPNTGRTYASEPTDLDYNGDHRRPSVASATTISSQGSKSSAGGRFRKRLQGFFGDEYHTNGEPKADSESVHNQMSRLGSIDQYTARERANSDGSRNVSERSEGPSSQHPSRPRTPLPSSEITPWVYQSFNDIPQYGEAPVRHAPTSADNQRMAARNAANAQAGPSSQMDPNRRPFNAHRHSRSKEERPSAAGDLAGYPIRPATGRDDISVGLRPFREGSLASTAMSSSTTLGGRSTSPTPSVQSAYSREQGQNSPGAQPNKRSILDKLRRKPHGPLKHLPGVSKSTQDPAKPSSKLGRREASPARRARQGSLESGTPLKNVEPGEHDRRRDGKVLALAPTRLRGRRGHEGVPEKASEEPGVWRLDTDLTQMDGIVSQPRPSSPSDKSKALDGATLHHEDPRESLPAGHWDAPESWQVKKHGEDLSTRLPQIADEAARTASESDGTSYFIRIFRIDSTFATLSAGLNATVADILLMLGRKSFLQDHLNNYEIVMRKNDLSRQLDHTERPILMQKGLLEQVGYTPKDKIEDIGREDHSYICRFIFLPTKLSGYSSLEGDPGFNKMQKFSHVDLQGRSLVTIPITLYKKASEIISLNLSRNLSLDVPKDFIQSCINLREIKFLGNEASFLPSSFSLASRLTYLDVSNNRLGQLDHVNLDRLHGLVSIKMANNQLTELPSYFGNFPYLRSLNISSNSFQRFPEFLCNLKSLVDLDISFNSISELPNIGKLSTLERIWMTNNDIRGPLGETFLSLVNLKEIDARFNAIVNIDNLSQLPRLEQLLIGHNAVSKFMGSFPKLRTLLLDHCPVTQFDIDAPIPTLTSINIASAKLVQFRDTLFENVPNLTKLVLDKNHFVSMSPHIGKLRKLEHLSIIKNPLASLPATLGCLTELRYLNLRECNLDRLPPEIWYCVKLETLNVSSNVLNSFPKHGCPPPHPPSECGATPMATPGGSATPTLEELGPLEDQEVRRPSQTSGGVLSTGSSPSGGTYRKPSVASSLGQGGRKVSATSRAAEGSPSSRKDSNFSQHVATTFGGSLRNLHLADNRLEDDIFRELSLIPELRVVNLSYNDLAELPQGLLKRWPFLSELYLSGNELTSLPSDDLEEGSNLKVLHINANRFQVLPAELCKVSKLAILDVGSNALKYNVSNWPYDWNWNWNRNLKYLNFSGNKRLEIKPNTAALGQVAANGTDLTDFNSLTHLRVLGLMDVTLTTPTIPEENEDRRVRTSASLAGQLAYGMADSLGKSEHLSIIDMIIPRLKPDNVETLMGMFDGQTQSTGGSRIAKFLHENFTSTFSGELRKLRAEQNETPLDALRRTFLALNKNMAAAAFKSIDDKEIRQYRRGSPATKLLNQDDIRSGGVATVLYLNNMDLYVANIGNAQAILVKSDGSLRELTRNHEPAEPDERARIRAAGGFVSRHGRLNDLLPVSRAFGHFQLMPAVIAAPHTMHVTLTEQDEMIILASKELWDYVTPDLAVDVTRAERRDPMVAAQKIRDLAISYGANNKLMVMILGVTDLKKREKFKFRGTTLSMGPSAFPEEQIIPSTKRTKKPRDMPGDSRLARFDYVDAPVGELAIIFTDIKKSTSLWETCPEAMRSAIQIHNDILRRQLGIIGGYEVKTEGDAFMVAFSTTTAALLWCFNCQTQLLEAEWPTEVLEQPQCQVQYDMENNIIFRGLSVRMGVHWGEPVCEKDPVTNRMDYFGPMVNRASRISAVADGGQIFVSSDFMSDIQRNLEVFADSERAASTGSDESYAMGNLGYNIRRELQQLNSQGFVIKDQGERKLKGLENPEPLYLIYPHSLSGRLASLEQAASENAPTTISKHSQLEIQTDLIWRLWEISLRLERICAALQYPGEARLKEPNVALFNVVKNHGGELADATVVTLVEQQVTRIELSINTIAVRYMMRPFKPGDKLSDHAVPMSEVMQQLQTQLAEYKALKEQMAVSAAGITGTPGSLVAADPRDGAESNSSFTSSSFLNLAAPSESSHSYDTHTSELHP</sequence>
<evidence type="ECO:0000256" key="10">
    <source>
        <dbReference type="ARBA" id="ARBA00022741"/>
    </source>
</evidence>
<keyword evidence="8" id="KW-0479">Metal-binding</keyword>
<evidence type="ECO:0000313" key="21">
    <source>
        <dbReference type="EMBL" id="OJJ30363.1"/>
    </source>
</evidence>
<evidence type="ECO:0000259" key="19">
    <source>
        <dbReference type="PROSITE" id="PS50200"/>
    </source>
</evidence>
<dbReference type="GO" id="GO:0005524">
    <property type="term" value="F:ATP binding"/>
    <property type="evidence" value="ECO:0007669"/>
    <property type="project" value="UniProtKB-KW"/>
</dbReference>
<protein>
    <recommendedName>
        <fullName evidence="6">Adenylate cyclase</fullName>
        <ecNumber evidence="5">4.6.1.1</ecNumber>
    </recommendedName>
    <alternativeName>
        <fullName evidence="15">ATP pyrophosphate-lyase</fullName>
    </alternativeName>
    <alternativeName>
        <fullName evidence="16">Adenylyl cyclase</fullName>
    </alternativeName>
</protein>
<dbReference type="GO" id="GO:0035556">
    <property type="term" value="P:intracellular signal transduction"/>
    <property type="evidence" value="ECO:0007669"/>
    <property type="project" value="InterPro"/>
</dbReference>
<dbReference type="InterPro" id="IPR003591">
    <property type="entry name" value="Leu-rich_rpt_typical-subtyp"/>
</dbReference>
<gene>
    <name evidence="21" type="ORF">ASPWEDRAFT_120802</name>
</gene>
<feature type="compositionally biased region" description="Basic and acidic residues" evidence="17">
    <location>
        <begin position="1"/>
        <end position="19"/>
    </location>
</feature>
<comment type="function">
    <text evidence="3">Plays essential roles in regulation of cellular metabolism by catalyzing the synthesis of a second messenger, cAMP.</text>
</comment>
<comment type="cofactor">
    <cofactor evidence="2">
        <name>Mg(2+)</name>
        <dbReference type="ChEBI" id="CHEBI:18420"/>
    </cofactor>
</comment>
<feature type="compositionally biased region" description="Polar residues" evidence="17">
    <location>
        <begin position="20"/>
        <end position="62"/>
    </location>
</feature>
<keyword evidence="9" id="KW-0677">Repeat</keyword>
<dbReference type="Gene3D" id="3.60.40.10">
    <property type="entry name" value="PPM-type phosphatase domain"/>
    <property type="match status" value="1"/>
</dbReference>
<evidence type="ECO:0000256" key="9">
    <source>
        <dbReference type="ARBA" id="ARBA00022737"/>
    </source>
</evidence>
<dbReference type="PROSITE" id="PS50200">
    <property type="entry name" value="RA"/>
    <property type="match status" value="1"/>
</dbReference>
<dbReference type="Pfam" id="PF00211">
    <property type="entry name" value="Guanylate_cyc"/>
    <property type="match status" value="1"/>
</dbReference>
<dbReference type="GO" id="GO:0006171">
    <property type="term" value="P:cAMP biosynthetic process"/>
    <property type="evidence" value="ECO:0007669"/>
    <property type="project" value="UniProtKB-KW"/>
</dbReference>
<dbReference type="PANTHER" id="PTHR48057:SF7">
    <property type="entry name" value="LEUCINE-RICH REPEAT SERINE_THREONINE-PROTEIN KINASE 1"/>
    <property type="match status" value="1"/>
</dbReference>
<evidence type="ECO:0000256" key="13">
    <source>
        <dbReference type="ARBA" id="ARBA00022998"/>
    </source>
</evidence>
<evidence type="ECO:0000256" key="8">
    <source>
        <dbReference type="ARBA" id="ARBA00022723"/>
    </source>
</evidence>
<feature type="region of interest" description="Disordered" evidence="17">
    <location>
        <begin position="2127"/>
        <end position="2147"/>
    </location>
</feature>
<feature type="compositionally biased region" description="Polar residues" evidence="17">
    <location>
        <begin position="126"/>
        <end position="167"/>
    </location>
</feature>
<evidence type="ECO:0000256" key="15">
    <source>
        <dbReference type="ARBA" id="ARBA00032597"/>
    </source>
</evidence>
<dbReference type="Pfam" id="PF00481">
    <property type="entry name" value="PP2C"/>
    <property type="match status" value="1"/>
</dbReference>
<dbReference type="PROSITE" id="PS50125">
    <property type="entry name" value="GUANYLATE_CYCLASE_2"/>
    <property type="match status" value="1"/>
</dbReference>
<comment type="catalytic activity">
    <reaction evidence="1">
        <text>ATP = 3',5'-cyclic AMP + diphosphate</text>
        <dbReference type="Rhea" id="RHEA:15389"/>
        <dbReference type="ChEBI" id="CHEBI:30616"/>
        <dbReference type="ChEBI" id="CHEBI:33019"/>
        <dbReference type="ChEBI" id="CHEBI:58165"/>
        <dbReference type="EC" id="4.6.1.1"/>
    </reaction>
</comment>
<dbReference type="OrthoDB" id="2021138at2759"/>
<dbReference type="EC" id="4.6.1.1" evidence="5"/>
<evidence type="ECO:0000256" key="12">
    <source>
        <dbReference type="ARBA" id="ARBA00022842"/>
    </source>
</evidence>
<dbReference type="PANTHER" id="PTHR48057">
    <property type="entry name" value="LEUCINE-RICH REPEAT SERINE/THREONINE-PROTEIN KINASE 1"/>
    <property type="match status" value="1"/>
</dbReference>
<feature type="compositionally biased region" description="Basic and acidic residues" evidence="17">
    <location>
        <begin position="236"/>
        <end position="250"/>
    </location>
</feature>
<keyword evidence="11" id="KW-0067">ATP-binding</keyword>